<keyword evidence="3 6" id="KW-1133">Transmembrane helix</keyword>
<accession>A0A5J9VDC5</accession>
<evidence type="ECO:0008006" key="9">
    <source>
        <dbReference type="Google" id="ProtNLM"/>
    </source>
</evidence>
<evidence type="ECO:0000256" key="5">
    <source>
        <dbReference type="SAM" id="MobiDB-lite"/>
    </source>
</evidence>
<keyword evidence="4 6" id="KW-0472">Membrane</keyword>
<gene>
    <name evidence="7" type="ORF">EJB05_15867</name>
</gene>
<comment type="subcellular location">
    <subcellularLocation>
        <location evidence="1">Membrane</location>
        <topology evidence="1">Multi-pass membrane protein</topology>
    </subcellularLocation>
</comment>
<dbReference type="Gramene" id="TVU34043">
    <property type="protein sequence ID" value="TVU34043"/>
    <property type="gene ID" value="EJB05_15867"/>
</dbReference>
<evidence type="ECO:0000313" key="7">
    <source>
        <dbReference type="EMBL" id="TVU34043.1"/>
    </source>
</evidence>
<dbReference type="InterPro" id="IPR030184">
    <property type="entry name" value="WAT1-related"/>
</dbReference>
<dbReference type="GO" id="GO:0016020">
    <property type="term" value="C:membrane"/>
    <property type="evidence" value="ECO:0007669"/>
    <property type="project" value="InterPro"/>
</dbReference>
<proteinExistence type="predicted"/>
<organism evidence="7 8">
    <name type="scientific">Eragrostis curvula</name>
    <name type="common">weeping love grass</name>
    <dbReference type="NCBI Taxonomy" id="38414"/>
    <lineage>
        <taxon>Eukaryota</taxon>
        <taxon>Viridiplantae</taxon>
        <taxon>Streptophyta</taxon>
        <taxon>Embryophyta</taxon>
        <taxon>Tracheophyta</taxon>
        <taxon>Spermatophyta</taxon>
        <taxon>Magnoliopsida</taxon>
        <taxon>Liliopsida</taxon>
        <taxon>Poales</taxon>
        <taxon>Poaceae</taxon>
        <taxon>PACMAD clade</taxon>
        <taxon>Chloridoideae</taxon>
        <taxon>Eragrostideae</taxon>
        <taxon>Eragrostidinae</taxon>
        <taxon>Eragrostis</taxon>
    </lineage>
</organism>
<keyword evidence="2 6" id="KW-0812">Transmembrane</keyword>
<feature type="transmembrane region" description="Helical" evidence="6">
    <location>
        <begin position="37"/>
        <end position="59"/>
    </location>
</feature>
<dbReference type="GO" id="GO:0022857">
    <property type="term" value="F:transmembrane transporter activity"/>
    <property type="evidence" value="ECO:0007669"/>
    <property type="project" value="InterPro"/>
</dbReference>
<evidence type="ECO:0000256" key="2">
    <source>
        <dbReference type="ARBA" id="ARBA00022692"/>
    </source>
</evidence>
<dbReference type="OrthoDB" id="10563482at2759"/>
<evidence type="ECO:0000313" key="8">
    <source>
        <dbReference type="Proteomes" id="UP000324897"/>
    </source>
</evidence>
<dbReference type="AlphaFoldDB" id="A0A5J9VDC5"/>
<feature type="transmembrane region" description="Helical" evidence="6">
    <location>
        <begin position="66"/>
        <end position="86"/>
    </location>
</feature>
<protein>
    <recommendedName>
        <fullName evidence="9">WAT1-related protein</fullName>
    </recommendedName>
</protein>
<reference evidence="7 8" key="1">
    <citation type="journal article" date="2019" name="Sci. Rep.">
        <title>A high-quality genome of Eragrostis curvula grass provides insights into Poaceae evolution and supports new strategies to enhance forage quality.</title>
        <authorList>
            <person name="Carballo J."/>
            <person name="Santos B.A.C.M."/>
            <person name="Zappacosta D."/>
            <person name="Garbus I."/>
            <person name="Selva J.P."/>
            <person name="Gallo C.A."/>
            <person name="Diaz A."/>
            <person name="Albertini E."/>
            <person name="Caccamo M."/>
            <person name="Echenique V."/>
        </authorList>
    </citation>
    <scope>NUCLEOTIDE SEQUENCE [LARGE SCALE GENOMIC DNA]</scope>
    <source>
        <strain evidence="8">cv. Victoria</strain>
        <tissue evidence="7">Leaf</tissue>
    </source>
</reference>
<name>A0A5J9VDC5_9POAL</name>
<dbReference type="SUPFAM" id="SSF103481">
    <property type="entry name" value="Multidrug resistance efflux transporter EmrE"/>
    <property type="match status" value="1"/>
</dbReference>
<dbReference type="InterPro" id="IPR037185">
    <property type="entry name" value="EmrE-like"/>
</dbReference>
<evidence type="ECO:0000256" key="6">
    <source>
        <dbReference type="SAM" id="Phobius"/>
    </source>
</evidence>
<evidence type="ECO:0000256" key="1">
    <source>
        <dbReference type="ARBA" id="ARBA00004141"/>
    </source>
</evidence>
<feature type="transmembrane region" description="Helical" evidence="6">
    <location>
        <begin position="92"/>
        <end position="111"/>
    </location>
</feature>
<sequence length="154" mass="17059">MDTGNFLAVLAAVMWALWAVRQPLQLIERDFSRWKLGLDVGLVAIAVTFAISCYVQIWLIDKMGPVFLNMTVPLTLVFTILLTFLLGEAVSLGSVISGVLMVGGLYNVLWGKRIEQVATSMQEDYIQKSACSDLEEQENAAPVPNDSRFDRDST</sequence>
<comment type="caution">
    <text evidence="7">The sequence shown here is derived from an EMBL/GenBank/DDBJ whole genome shotgun (WGS) entry which is preliminary data.</text>
</comment>
<dbReference type="PANTHER" id="PTHR31218">
    <property type="entry name" value="WAT1-RELATED PROTEIN"/>
    <property type="match status" value="1"/>
</dbReference>
<feature type="region of interest" description="Disordered" evidence="5">
    <location>
        <begin position="135"/>
        <end position="154"/>
    </location>
</feature>
<dbReference type="Proteomes" id="UP000324897">
    <property type="component" value="Unassembled WGS sequence"/>
</dbReference>
<dbReference type="EMBL" id="RWGY01000009">
    <property type="protein sequence ID" value="TVU34043.1"/>
    <property type="molecule type" value="Genomic_DNA"/>
</dbReference>
<evidence type="ECO:0000256" key="3">
    <source>
        <dbReference type="ARBA" id="ARBA00022989"/>
    </source>
</evidence>
<evidence type="ECO:0000256" key="4">
    <source>
        <dbReference type="ARBA" id="ARBA00023136"/>
    </source>
</evidence>
<keyword evidence="8" id="KW-1185">Reference proteome</keyword>